<sequence length="804" mass="89121">MPIRRKTFSIVGHSRRYTSLFSERTCPPRKRHIRPKIPNTGSARSASTAHSPTRAPKDGPGRSPSSRASTDDTSIRGASSLPRGSPIPRPSPPCPGAAIRLCFRRYARGVQLRACGNPACAARRARLDEVLPQCAWRRLREWLVALLGCTLDLANGETEVKTCPFWVCETRLDKILRDFDQGGGGGGGGGGGRVRLWCVDVVGIRSVFAWVLHTQVDGRFWGFVRDSAKRDEQSRAMRALHRAAAVEAVDEAVGMGICPWRLGNASRLSLRGEVDLPPIVQMVRQKDHLKRALGSEKHGECNADFCKISKLESTGVQQLHMCRGALCGETEFPQEQLVRSLRTGGPTVWSSGPKARTTGHTSLIHSDKMQESPYVAISHVWSDGTGVGLETPGTVNRCLFGYFADVSERLGCKGIWWDTICVPEDDDARKTAILRMNSDYENAAFTVIHDASLVNFEWREDGSPCVALFLSDWFTRGWTAIELCISRHVKVLFKDPDSPNGPPLIKDLDNDVLPSAKHLCHLGVRNAQHIITKFREFRHENERPSGSNRRPMKIRKGGLINDFKNLTDVIATRTTSRKKDEMVIAGLLGLEELDKSLDSAAITKQIIARFAAHIPTAILFHKEPTICSSGPWSWCPSSLYDIVAVGPRRQTTTSDPAALSRGELVLYLRHQVLERDDCDCVIPQSDDAGVKASISEALKRWQNCVLLADGGEAGVVSPPACFLLASVVSAAPDFIIGRQRGGHVVCRFIGTVTFPLERFRWKLGIDTSRWGQALQFRFGSDGDRPEQNAREVLKQFDQWFRQHF</sequence>
<evidence type="ECO:0000313" key="3">
    <source>
        <dbReference type="EMBL" id="KAL1648742.1"/>
    </source>
</evidence>
<keyword evidence="4" id="KW-1185">Reference proteome</keyword>
<accession>A0ABR3U089</accession>
<dbReference type="PANTHER" id="PTHR39596:SF2">
    <property type="entry name" value="HET DOMAIN PROTEIN (AFU_ORTHOLOGUE AFUA_1G17550)-RELATED"/>
    <property type="match status" value="1"/>
</dbReference>
<gene>
    <name evidence="3" type="ORF">SLS58_001920</name>
</gene>
<dbReference type="Proteomes" id="UP001521184">
    <property type="component" value="Unassembled WGS sequence"/>
</dbReference>
<name>A0ABR3U089_9PEZI</name>
<dbReference type="InterPro" id="IPR010730">
    <property type="entry name" value="HET"/>
</dbReference>
<comment type="caution">
    <text evidence="3">The sequence shown here is derived from an EMBL/GenBank/DDBJ whole genome shotgun (WGS) entry which is preliminary data.</text>
</comment>
<feature type="compositionally biased region" description="Polar residues" evidence="1">
    <location>
        <begin position="39"/>
        <end position="51"/>
    </location>
</feature>
<proteinExistence type="predicted"/>
<organism evidence="3 4">
    <name type="scientific">Diplodia intermedia</name>
    <dbReference type="NCBI Taxonomy" id="856260"/>
    <lineage>
        <taxon>Eukaryota</taxon>
        <taxon>Fungi</taxon>
        <taxon>Dikarya</taxon>
        <taxon>Ascomycota</taxon>
        <taxon>Pezizomycotina</taxon>
        <taxon>Dothideomycetes</taxon>
        <taxon>Dothideomycetes incertae sedis</taxon>
        <taxon>Botryosphaeriales</taxon>
        <taxon>Botryosphaeriaceae</taxon>
        <taxon>Diplodia</taxon>
    </lineage>
</organism>
<dbReference type="PANTHER" id="PTHR39596">
    <property type="match status" value="1"/>
</dbReference>
<reference evidence="3 4" key="1">
    <citation type="journal article" date="2023" name="Plant Dis.">
        <title>First Report of Diplodia intermedia Causing Canker and Dieback Diseases on Apple Trees in Canada.</title>
        <authorList>
            <person name="Ellouze W."/>
            <person name="Ilyukhin E."/>
            <person name="Sulman M."/>
            <person name="Ali S."/>
        </authorList>
    </citation>
    <scope>NUCLEOTIDE SEQUENCE [LARGE SCALE GENOMIC DNA]</scope>
    <source>
        <strain evidence="3 4">M45-28</strain>
    </source>
</reference>
<feature type="domain" description="Heterokaryon incompatibility" evidence="2">
    <location>
        <begin position="374"/>
        <end position="448"/>
    </location>
</feature>
<evidence type="ECO:0000313" key="4">
    <source>
        <dbReference type="Proteomes" id="UP001521184"/>
    </source>
</evidence>
<evidence type="ECO:0000259" key="2">
    <source>
        <dbReference type="Pfam" id="PF06985"/>
    </source>
</evidence>
<protein>
    <recommendedName>
        <fullName evidence="2">Heterokaryon incompatibility domain-containing protein</fullName>
    </recommendedName>
</protein>
<feature type="region of interest" description="Disordered" evidence="1">
    <location>
        <begin position="21"/>
        <end position="92"/>
    </location>
</feature>
<dbReference type="Pfam" id="PF06985">
    <property type="entry name" value="HET"/>
    <property type="match status" value="1"/>
</dbReference>
<dbReference type="EMBL" id="JAKEKT020000008">
    <property type="protein sequence ID" value="KAL1648742.1"/>
    <property type="molecule type" value="Genomic_DNA"/>
</dbReference>
<evidence type="ECO:0000256" key="1">
    <source>
        <dbReference type="SAM" id="MobiDB-lite"/>
    </source>
</evidence>